<protein>
    <submittedName>
        <fullName evidence="1">Uncharacterized protein</fullName>
    </submittedName>
</protein>
<dbReference type="EMBL" id="JXTC01000546">
    <property type="protein sequence ID" value="PON46835.1"/>
    <property type="molecule type" value="Genomic_DNA"/>
</dbReference>
<dbReference type="Proteomes" id="UP000237000">
    <property type="component" value="Unassembled WGS sequence"/>
</dbReference>
<comment type="caution">
    <text evidence="1">The sequence shown here is derived from an EMBL/GenBank/DDBJ whole genome shotgun (WGS) entry which is preliminary data.</text>
</comment>
<sequence length="67" mass="7504">MMTSSIMLVFSSALNRTALKSLYFLLTSDVVRVVARDNASTWKFQTSLVHLEELTHVKNSTSVRTLG</sequence>
<proteinExistence type="predicted"/>
<dbReference type="InParanoid" id="A0A2P5BDG7"/>
<evidence type="ECO:0000313" key="2">
    <source>
        <dbReference type="Proteomes" id="UP000237000"/>
    </source>
</evidence>
<evidence type="ECO:0000313" key="1">
    <source>
        <dbReference type="EMBL" id="PON46835.1"/>
    </source>
</evidence>
<dbReference type="OrthoDB" id="10317929at2759"/>
<organism evidence="1 2">
    <name type="scientific">Trema orientale</name>
    <name type="common">Charcoal tree</name>
    <name type="synonym">Celtis orientalis</name>
    <dbReference type="NCBI Taxonomy" id="63057"/>
    <lineage>
        <taxon>Eukaryota</taxon>
        <taxon>Viridiplantae</taxon>
        <taxon>Streptophyta</taxon>
        <taxon>Embryophyta</taxon>
        <taxon>Tracheophyta</taxon>
        <taxon>Spermatophyta</taxon>
        <taxon>Magnoliopsida</taxon>
        <taxon>eudicotyledons</taxon>
        <taxon>Gunneridae</taxon>
        <taxon>Pentapetalae</taxon>
        <taxon>rosids</taxon>
        <taxon>fabids</taxon>
        <taxon>Rosales</taxon>
        <taxon>Cannabaceae</taxon>
        <taxon>Trema</taxon>
    </lineage>
</organism>
<reference evidence="2" key="1">
    <citation type="submission" date="2016-06" db="EMBL/GenBank/DDBJ databases">
        <title>Parallel loss of symbiosis genes in relatives of nitrogen-fixing non-legume Parasponia.</title>
        <authorList>
            <person name="Van Velzen R."/>
            <person name="Holmer R."/>
            <person name="Bu F."/>
            <person name="Rutten L."/>
            <person name="Van Zeijl A."/>
            <person name="Liu W."/>
            <person name="Santuari L."/>
            <person name="Cao Q."/>
            <person name="Sharma T."/>
            <person name="Shen D."/>
            <person name="Roswanjaya Y."/>
            <person name="Wardhani T."/>
            <person name="Kalhor M.S."/>
            <person name="Jansen J."/>
            <person name="Van den Hoogen J."/>
            <person name="Gungor B."/>
            <person name="Hartog M."/>
            <person name="Hontelez J."/>
            <person name="Verver J."/>
            <person name="Yang W.-C."/>
            <person name="Schijlen E."/>
            <person name="Repin R."/>
            <person name="Schilthuizen M."/>
            <person name="Schranz E."/>
            <person name="Heidstra R."/>
            <person name="Miyata K."/>
            <person name="Fedorova E."/>
            <person name="Kohlen W."/>
            <person name="Bisseling T."/>
            <person name="Smit S."/>
            <person name="Geurts R."/>
        </authorList>
    </citation>
    <scope>NUCLEOTIDE SEQUENCE [LARGE SCALE GENOMIC DNA]</scope>
    <source>
        <strain evidence="2">cv. RG33-2</strain>
    </source>
</reference>
<dbReference type="AlphaFoldDB" id="A0A2P5BDG7"/>
<gene>
    <name evidence="1" type="ORF">TorRG33x02_324980</name>
</gene>
<keyword evidence="2" id="KW-1185">Reference proteome</keyword>
<accession>A0A2P5BDG7</accession>
<name>A0A2P5BDG7_TREOI</name>